<evidence type="ECO:0000256" key="1">
    <source>
        <dbReference type="ARBA" id="ARBA00004418"/>
    </source>
</evidence>
<feature type="domain" description="Solute-binding protein family 5" evidence="5">
    <location>
        <begin position="69"/>
        <end position="423"/>
    </location>
</feature>
<evidence type="ECO:0000256" key="4">
    <source>
        <dbReference type="SAM" id="SignalP"/>
    </source>
</evidence>
<dbReference type="InterPro" id="IPR000914">
    <property type="entry name" value="SBP_5_dom"/>
</dbReference>
<feature type="signal peptide" evidence="4">
    <location>
        <begin position="1"/>
        <end position="19"/>
    </location>
</feature>
<keyword evidence="3 4" id="KW-0732">Signal</keyword>
<evidence type="ECO:0000256" key="3">
    <source>
        <dbReference type="ARBA" id="ARBA00022729"/>
    </source>
</evidence>
<dbReference type="PANTHER" id="PTHR30290:SF38">
    <property type="entry name" value="D,D-DIPEPTIDE-BINDING PERIPLASMIC PROTEIN DDPA-RELATED"/>
    <property type="match status" value="1"/>
</dbReference>
<sequence length="504" mass="55482">MRRALSLAALLLLAQPALAQTGAAPTTLRIGIGADPAVLDPAQSGSFVERVVFAAMCDKLVDVGPDLQFRPELATAWEWAPDGRALTLTLREGARFQDGAPIDAAAVKANLDRYRTARESRRRTELQQVSEVQTPDARTVRLVLSEPFAPLLSVLSDRAGMMLSPAVLPMAERVGENPVCSGPFRLTRRVAQDRIEFGKFAGHWNAANIHADRLVFLPIPDNNVRLLNLRAGQLDLIERVAPVDLPSVERDQRLRLVAGDSIAYQTLSINVGNGPLAQRPLGADPRVREAFERSIDRSIINQVALEGRFLANNQPEAPGTAYHFADLAPPPRDPARARALLREAGHDRVAFTLKVPNQPVESQVAQIIQAMAAEGGFDISIETLESGAMVAATRRGDYEAAIAIWSGRPDPDGNISFWLASNGFLNWGQYANPRVDALFAEARQVTETARRHALYREAATIWLADRPHLMLYHHRWFWAMRRGVEGFVPSPDGIIRFAGLRVNR</sequence>
<dbReference type="PANTHER" id="PTHR30290">
    <property type="entry name" value="PERIPLASMIC BINDING COMPONENT OF ABC TRANSPORTER"/>
    <property type="match status" value="1"/>
</dbReference>
<dbReference type="Proteomes" id="UP001595420">
    <property type="component" value="Unassembled WGS sequence"/>
</dbReference>
<dbReference type="InterPro" id="IPR039424">
    <property type="entry name" value="SBP_5"/>
</dbReference>
<comment type="caution">
    <text evidence="6">The sequence shown here is derived from an EMBL/GenBank/DDBJ whole genome shotgun (WGS) entry which is preliminary data.</text>
</comment>
<evidence type="ECO:0000256" key="2">
    <source>
        <dbReference type="ARBA" id="ARBA00005695"/>
    </source>
</evidence>
<keyword evidence="7" id="KW-1185">Reference proteome</keyword>
<dbReference type="PIRSF" id="PIRSF002741">
    <property type="entry name" value="MppA"/>
    <property type="match status" value="1"/>
</dbReference>
<dbReference type="EMBL" id="JBHRSB010000001">
    <property type="protein sequence ID" value="MFC2999451.1"/>
    <property type="molecule type" value="Genomic_DNA"/>
</dbReference>
<reference evidence="7" key="1">
    <citation type="journal article" date="2019" name="Int. J. Syst. Evol. Microbiol.">
        <title>The Global Catalogue of Microorganisms (GCM) 10K type strain sequencing project: providing services to taxonomists for standard genome sequencing and annotation.</title>
        <authorList>
            <consortium name="The Broad Institute Genomics Platform"/>
            <consortium name="The Broad Institute Genome Sequencing Center for Infectious Disease"/>
            <person name="Wu L."/>
            <person name="Ma J."/>
        </authorList>
    </citation>
    <scope>NUCLEOTIDE SEQUENCE [LARGE SCALE GENOMIC DNA]</scope>
    <source>
        <strain evidence="7">CGMCC 1.16855</strain>
    </source>
</reference>
<evidence type="ECO:0000313" key="7">
    <source>
        <dbReference type="Proteomes" id="UP001595420"/>
    </source>
</evidence>
<feature type="chain" id="PRO_5047499384" evidence="4">
    <location>
        <begin position="20"/>
        <end position="504"/>
    </location>
</feature>
<dbReference type="RefSeq" id="WP_216835340.1">
    <property type="nucleotide sequence ID" value="NZ_JAFNJS010000001.1"/>
</dbReference>
<gene>
    <name evidence="6" type="ORF">ACFOD3_06070</name>
</gene>
<dbReference type="InterPro" id="IPR030678">
    <property type="entry name" value="Peptide/Ni-bd"/>
</dbReference>
<evidence type="ECO:0000259" key="5">
    <source>
        <dbReference type="Pfam" id="PF00496"/>
    </source>
</evidence>
<accession>A0ABV7BRE3</accession>
<comment type="similarity">
    <text evidence="2">Belongs to the bacterial solute-binding protein 5 family.</text>
</comment>
<dbReference type="Pfam" id="PF00496">
    <property type="entry name" value="SBP_bac_5"/>
    <property type="match status" value="1"/>
</dbReference>
<evidence type="ECO:0000313" key="6">
    <source>
        <dbReference type="EMBL" id="MFC2999451.1"/>
    </source>
</evidence>
<organism evidence="6 7">
    <name type="scientific">Falsiroseomonas tokyonensis</name>
    <dbReference type="NCBI Taxonomy" id="430521"/>
    <lineage>
        <taxon>Bacteria</taxon>
        <taxon>Pseudomonadati</taxon>
        <taxon>Pseudomonadota</taxon>
        <taxon>Alphaproteobacteria</taxon>
        <taxon>Acetobacterales</taxon>
        <taxon>Roseomonadaceae</taxon>
        <taxon>Falsiroseomonas</taxon>
    </lineage>
</organism>
<protein>
    <submittedName>
        <fullName evidence="6">ABC transporter substrate-binding protein</fullName>
    </submittedName>
</protein>
<name>A0ABV7BRE3_9PROT</name>
<comment type="subcellular location">
    <subcellularLocation>
        <location evidence="1">Periplasm</location>
    </subcellularLocation>
</comment>
<proteinExistence type="inferred from homology"/>